<proteinExistence type="inferred from homology"/>
<accession>A0A5B2VZL5</accession>
<reference evidence="5 6" key="2">
    <citation type="submission" date="2019-09" db="EMBL/GenBank/DDBJ databases">
        <authorList>
            <person name="Jin C."/>
        </authorList>
    </citation>
    <scope>NUCLEOTIDE SEQUENCE [LARGE SCALE GENOMIC DNA]</scope>
    <source>
        <strain evidence="5 6">BN140002</strain>
    </source>
</reference>
<keyword evidence="2 4" id="KW-0732">Signal</keyword>
<protein>
    <submittedName>
        <fullName evidence="5">Phosphate/phosphite/phosphonate ABC transporter substrate-binding protein</fullName>
    </submittedName>
</protein>
<feature type="compositionally biased region" description="Low complexity" evidence="3">
    <location>
        <begin position="332"/>
        <end position="344"/>
    </location>
</feature>
<keyword evidence="6" id="KW-1185">Reference proteome</keyword>
<evidence type="ECO:0000313" key="5">
    <source>
        <dbReference type="EMBL" id="KAA2244128.1"/>
    </source>
</evidence>
<comment type="caution">
    <text evidence="5">The sequence shown here is derived from an EMBL/GenBank/DDBJ whole genome shotgun (WGS) entry which is preliminary data.</text>
</comment>
<name>A0A5B2VZL5_9HYPH</name>
<evidence type="ECO:0000313" key="6">
    <source>
        <dbReference type="Proteomes" id="UP000323142"/>
    </source>
</evidence>
<dbReference type="GO" id="GO:0055085">
    <property type="term" value="P:transmembrane transport"/>
    <property type="evidence" value="ECO:0007669"/>
    <property type="project" value="InterPro"/>
</dbReference>
<organism evidence="5 6">
    <name type="scientific">Salinarimonas soli</name>
    <dbReference type="NCBI Taxonomy" id="1638099"/>
    <lineage>
        <taxon>Bacteria</taxon>
        <taxon>Pseudomonadati</taxon>
        <taxon>Pseudomonadota</taxon>
        <taxon>Alphaproteobacteria</taxon>
        <taxon>Hyphomicrobiales</taxon>
        <taxon>Salinarimonadaceae</taxon>
        <taxon>Salinarimonas</taxon>
    </lineage>
</organism>
<feature type="signal peptide" evidence="4">
    <location>
        <begin position="1"/>
        <end position="20"/>
    </location>
</feature>
<dbReference type="InterPro" id="IPR005770">
    <property type="entry name" value="PhnD"/>
</dbReference>
<comment type="similarity">
    <text evidence="1">Belongs to the phosphate/phosphite/phosphonate binding protein family.</text>
</comment>
<dbReference type="OrthoDB" id="5318791at2"/>
<evidence type="ECO:0000256" key="4">
    <source>
        <dbReference type="SAM" id="SignalP"/>
    </source>
</evidence>
<dbReference type="SUPFAM" id="SSF53850">
    <property type="entry name" value="Periplasmic binding protein-like II"/>
    <property type="match status" value="1"/>
</dbReference>
<dbReference type="Pfam" id="PF12974">
    <property type="entry name" value="Phosphonate-bd"/>
    <property type="match status" value="1"/>
</dbReference>
<dbReference type="AlphaFoldDB" id="A0A5B2VZL5"/>
<dbReference type="RefSeq" id="WP_149815440.1">
    <property type="nucleotide sequence ID" value="NZ_VUOA01000005.1"/>
</dbReference>
<feature type="compositionally biased region" description="Basic and acidic residues" evidence="3">
    <location>
        <begin position="319"/>
        <end position="331"/>
    </location>
</feature>
<dbReference type="PANTHER" id="PTHR35841:SF1">
    <property type="entry name" value="PHOSPHONATES-BINDING PERIPLASMIC PROTEIN"/>
    <property type="match status" value="1"/>
</dbReference>
<dbReference type="GO" id="GO:0043190">
    <property type="term" value="C:ATP-binding cassette (ABC) transporter complex"/>
    <property type="evidence" value="ECO:0007669"/>
    <property type="project" value="InterPro"/>
</dbReference>
<dbReference type="Gene3D" id="3.40.190.10">
    <property type="entry name" value="Periplasmic binding protein-like II"/>
    <property type="match status" value="2"/>
</dbReference>
<evidence type="ECO:0000256" key="2">
    <source>
        <dbReference type="ARBA" id="ARBA00022729"/>
    </source>
</evidence>
<dbReference type="NCBIfam" id="TIGR01098">
    <property type="entry name" value="3A0109s03R"/>
    <property type="match status" value="1"/>
</dbReference>
<dbReference type="Proteomes" id="UP000323142">
    <property type="component" value="Unassembled WGS sequence"/>
</dbReference>
<reference evidence="5 6" key="1">
    <citation type="submission" date="2019-09" db="EMBL/GenBank/DDBJ databases">
        <title>Salinarimonas rosea gen. nov., sp. nov., a new member of the a-2 subgroup of the Proteobacteria.</title>
        <authorList>
            <person name="Liu J."/>
        </authorList>
    </citation>
    <scope>NUCLEOTIDE SEQUENCE [LARGE SCALE GENOMIC DNA]</scope>
    <source>
        <strain evidence="5 6">BN140002</strain>
    </source>
</reference>
<evidence type="ECO:0000256" key="3">
    <source>
        <dbReference type="SAM" id="MobiDB-lite"/>
    </source>
</evidence>
<gene>
    <name evidence="5" type="primary">phnD</name>
    <name evidence="5" type="ORF">F0L46_02255</name>
</gene>
<dbReference type="PANTHER" id="PTHR35841">
    <property type="entry name" value="PHOSPHONATES-BINDING PERIPLASMIC PROTEIN"/>
    <property type="match status" value="1"/>
</dbReference>
<feature type="chain" id="PRO_5022668149" evidence="4">
    <location>
        <begin position="21"/>
        <end position="344"/>
    </location>
</feature>
<dbReference type="EMBL" id="VUOA01000005">
    <property type="protein sequence ID" value="KAA2244128.1"/>
    <property type="molecule type" value="Genomic_DNA"/>
</dbReference>
<evidence type="ECO:0000256" key="1">
    <source>
        <dbReference type="ARBA" id="ARBA00007162"/>
    </source>
</evidence>
<feature type="region of interest" description="Disordered" evidence="3">
    <location>
        <begin position="314"/>
        <end position="344"/>
    </location>
</feature>
<sequence length="344" mass="37192">MSLAAAGLALAALASSPSRAQDACSNRGQLDTSYCDENNDLVADVPKDPKRWRDPSTLVWAYTPVEDPAVYANIFKPFTEHLQSCVGKRIVYYPVQSNSAEIEAMRSGRLHFAGFSTGPTGFAVNLAGAVPFAAKGLGTEVRGYNLIAIVKASSPFKTLTDLKGKKVAHTSPSSNSGNLAPRVLFPDQGLVTDTDYKPLMSGGHDKSVLGVASGDYDMAAVASDVYDRMVTRATVKGDDFRIIYKSPVFPTSSFAHAHDLKPELAAKLRDCFFSFRFTPEMTKEFNGDDRFLPITYKDTWAVVRDVAEKSGTPYNKAAYDAESRREAEAAAKKAQQAPAAAPKP</sequence>